<feature type="transmembrane region" description="Helical" evidence="1">
    <location>
        <begin position="6"/>
        <end position="26"/>
    </location>
</feature>
<evidence type="ECO:0000313" key="2">
    <source>
        <dbReference type="EMBL" id="REH48297.1"/>
    </source>
</evidence>
<keyword evidence="1" id="KW-1133">Transmembrane helix</keyword>
<sequence>MDTLTLFSVVVGLLGVLAAWGGLVGFRRFWAHLGYLRDIDAADPVTVHRPPVRAHERSRLVWGGRRRD</sequence>
<dbReference type="AlphaFoldDB" id="A0A3E0HPG5"/>
<protein>
    <submittedName>
        <fullName evidence="2">Uncharacterized protein</fullName>
    </submittedName>
</protein>
<comment type="caution">
    <text evidence="2">The sequence shown here is derived from an EMBL/GenBank/DDBJ whole genome shotgun (WGS) entry which is preliminary data.</text>
</comment>
<reference evidence="2 3" key="1">
    <citation type="submission" date="2018-08" db="EMBL/GenBank/DDBJ databases">
        <title>Genomic Encyclopedia of Archaeal and Bacterial Type Strains, Phase II (KMG-II): from individual species to whole genera.</title>
        <authorList>
            <person name="Goeker M."/>
        </authorList>
    </citation>
    <scope>NUCLEOTIDE SEQUENCE [LARGE SCALE GENOMIC DNA]</scope>
    <source>
        <strain evidence="2 3">DSM 45791</strain>
    </source>
</reference>
<gene>
    <name evidence="2" type="ORF">BCF44_105155</name>
</gene>
<proteinExistence type="predicted"/>
<dbReference type="EMBL" id="QUNO01000005">
    <property type="protein sequence ID" value="REH48297.1"/>
    <property type="molecule type" value="Genomic_DNA"/>
</dbReference>
<evidence type="ECO:0000256" key="1">
    <source>
        <dbReference type="SAM" id="Phobius"/>
    </source>
</evidence>
<keyword evidence="1" id="KW-0472">Membrane</keyword>
<dbReference type="Proteomes" id="UP000256269">
    <property type="component" value="Unassembled WGS sequence"/>
</dbReference>
<name>A0A3E0HPG5_9PSEU</name>
<keyword evidence="1" id="KW-0812">Transmembrane</keyword>
<dbReference type="RefSeq" id="WP_116175088.1">
    <property type="nucleotide sequence ID" value="NZ_CP144375.1"/>
</dbReference>
<evidence type="ECO:0000313" key="3">
    <source>
        <dbReference type="Proteomes" id="UP000256269"/>
    </source>
</evidence>
<keyword evidence="3" id="KW-1185">Reference proteome</keyword>
<accession>A0A3E0HPG5</accession>
<organism evidence="2 3">
    <name type="scientific">Kutzneria buriramensis</name>
    <dbReference type="NCBI Taxonomy" id="1045776"/>
    <lineage>
        <taxon>Bacteria</taxon>
        <taxon>Bacillati</taxon>
        <taxon>Actinomycetota</taxon>
        <taxon>Actinomycetes</taxon>
        <taxon>Pseudonocardiales</taxon>
        <taxon>Pseudonocardiaceae</taxon>
        <taxon>Kutzneria</taxon>
    </lineage>
</organism>